<accession>A0ABQ7XNH7</accession>
<evidence type="ECO:0000313" key="3">
    <source>
        <dbReference type="Proteomes" id="UP000824890"/>
    </source>
</evidence>
<gene>
    <name evidence="2" type="ORF">HID58_085726</name>
</gene>
<reference evidence="2 3" key="1">
    <citation type="submission" date="2021-05" db="EMBL/GenBank/DDBJ databases">
        <title>Genome Assembly of Synthetic Allotetraploid Brassica napus Reveals Homoeologous Exchanges between Subgenomes.</title>
        <authorList>
            <person name="Davis J.T."/>
        </authorList>
    </citation>
    <scope>NUCLEOTIDE SEQUENCE [LARGE SCALE GENOMIC DNA]</scope>
    <source>
        <strain evidence="3">cv. Da-Ae</strain>
        <tissue evidence="2">Seedling</tissue>
    </source>
</reference>
<evidence type="ECO:0000256" key="1">
    <source>
        <dbReference type="SAM" id="MobiDB-lite"/>
    </source>
</evidence>
<feature type="region of interest" description="Disordered" evidence="1">
    <location>
        <begin position="29"/>
        <end position="59"/>
    </location>
</feature>
<dbReference type="EMBL" id="JAGKQM010000019">
    <property type="protein sequence ID" value="KAH0857465.1"/>
    <property type="molecule type" value="Genomic_DNA"/>
</dbReference>
<proteinExistence type="predicted"/>
<name>A0ABQ7XNH7_BRANA</name>
<keyword evidence="3" id="KW-1185">Reference proteome</keyword>
<evidence type="ECO:0000313" key="2">
    <source>
        <dbReference type="EMBL" id="KAH0857465.1"/>
    </source>
</evidence>
<protein>
    <submittedName>
        <fullName evidence="2">Uncharacterized protein</fullName>
    </submittedName>
</protein>
<dbReference type="Proteomes" id="UP000824890">
    <property type="component" value="Unassembled WGS sequence"/>
</dbReference>
<sequence length="97" mass="11351">MNTGQDEEPLPSSKLRHVIFHVYDRPAINEHGSRRGTTSFQATELRRRRRRTTEEPIFTRARTEEPKLVDLRIGKRTSTPTIDPSIPTILHEKIRHL</sequence>
<comment type="caution">
    <text evidence="2">The sequence shown here is derived from an EMBL/GenBank/DDBJ whole genome shotgun (WGS) entry which is preliminary data.</text>
</comment>
<organism evidence="2 3">
    <name type="scientific">Brassica napus</name>
    <name type="common">Rape</name>
    <dbReference type="NCBI Taxonomy" id="3708"/>
    <lineage>
        <taxon>Eukaryota</taxon>
        <taxon>Viridiplantae</taxon>
        <taxon>Streptophyta</taxon>
        <taxon>Embryophyta</taxon>
        <taxon>Tracheophyta</taxon>
        <taxon>Spermatophyta</taxon>
        <taxon>Magnoliopsida</taxon>
        <taxon>eudicotyledons</taxon>
        <taxon>Gunneridae</taxon>
        <taxon>Pentapetalae</taxon>
        <taxon>rosids</taxon>
        <taxon>malvids</taxon>
        <taxon>Brassicales</taxon>
        <taxon>Brassicaceae</taxon>
        <taxon>Brassiceae</taxon>
        <taxon>Brassica</taxon>
    </lineage>
</organism>